<sequence length="94" mass="10950">MSKKSSLGRKLFNLGPSTTLKKTWNPVLPDPRRREVDKAGPLSILYGSLFNHPHEWNNYVPKTHVWAFPRKESRGLIFRQFHRSPKGQIIELDV</sequence>
<keyword evidence="2" id="KW-1185">Reference proteome</keyword>
<dbReference type="EMBL" id="CAWUPB010001156">
    <property type="protein sequence ID" value="CAK7338837.1"/>
    <property type="molecule type" value="Genomic_DNA"/>
</dbReference>
<evidence type="ECO:0000313" key="2">
    <source>
        <dbReference type="Proteomes" id="UP001314170"/>
    </source>
</evidence>
<name>A0AAV1RTH8_9ROSI</name>
<protein>
    <submittedName>
        <fullName evidence="1">Uncharacterized protein</fullName>
    </submittedName>
</protein>
<comment type="caution">
    <text evidence="1">The sequence shown here is derived from an EMBL/GenBank/DDBJ whole genome shotgun (WGS) entry which is preliminary data.</text>
</comment>
<gene>
    <name evidence="1" type="ORF">DCAF_LOCUS13885</name>
</gene>
<proteinExistence type="predicted"/>
<reference evidence="1 2" key="1">
    <citation type="submission" date="2024-01" db="EMBL/GenBank/DDBJ databases">
        <authorList>
            <person name="Waweru B."/>
        </authorList>
    </citation>
    <scope>NUCLEOTIDE SEQUENCE [LARGE SCALE GENOMIC DNA]</scope>
</reference>
<organism evidence="1 2">
    <name type="scientific">Dovyalis caffra</name>
    <dbReference type="NCBI Taxonomy" id="77055"/>
    <lineage>
        <taxon>Eukaryota</taxon>
        <taxon>Viridiplantae</taxon>
        <taxon>Streptophyta</taxon>
        <taxon>Embryophyta</taxon>
        <taxon>Tracheophyta</taxon>
        <taxon>Spermatophyta</taxon>
        <taxon>Magnoliopsida</taxon>
        <taxon>eudicotyledons</taxon>
        <taxon>Gunneridae</taxon>
        <taxon>Pentapetalae</taxon>
        <taxon>rosids</taxon>
        <taxon>fabids</taxon>
        <taxon>Malpighiales</taxon>
        <taxon>Salicaceae</taxon>
        <taxon>Flacourtieae</taxon>
        <taxon>Dovyalis</taxon>
    </lineage>
</organism>
<accession>A0AAV1RTH8</accession>
<dbReference type="Proteomes" id="UP001314170">
    <property type="component" value="Unassembled WGS sequence"/>
</dbReference>
<evidence type="ECO:0000313" key="1">
    <source>
        <dbReference type="EMBL" id="CAK7338837.1"/>
    </source>
</evidence>
<dbReference type="AlphaFoldDB" id="A0AAV1RTH8"/>